<keyword evidence="2" id="KW-0472">Membrane</keyword>
<name>A0A8B8CWH5_CRAVI</name>
<feature type="domain" description="Cadherin" evidence="4">
    <location>
        <begin position="192"/>
        <end position="295"/>
    </location>
</feature>
<accession>A0A8B8CWH5</accession>
<evidence type="ECO:0000256" key="3">
    <source>
        <dbReference type="SAM" id="SignalP"/>
    </source>
</evidence>
<proteinExistence type="predicted"/>
<dbReference type="Proteomes" id="UP000694844">
    <property type="component" value="Chromosome 3"/>
</dbReference>
<keyword evidence="5" id="KW-1185">Reference proteome</keyword>
<dbReference type="InterPro" id="IPR015919">
    <property type="entry name" value="Cadherin-like_sf"/>
</dbReference>
<evidence type="ECO:0000259" key="4">
    <source>
        <dbReference type="PROSITE" id="PS50268"/>
    </source>
</evidence>
<dbReference type="PROSITE" id="PS50268">
    <property type="entry name" value="CADHERIN_2"/>
    <property type="match status" value="1"/>
</dbReference>
<dbReference type="AlphaFoldDB" id="A0A8B8CWH5"/>
<dbReference type="RefSeq" id="XP_022320217.1">
    <property type="nucleotide sequence ID" value="XM_022464509.1"/>
</dbReference>
<dbReference type="OrthoDB" id="10393297at2759"/>
<feature type="chain" id="PRO_5034891533" evidence="3">
    <location>
        <begin position="20"/>
        <end position="336"/>
    </location>
</feature>
<dbReference type="GO" id="GO:0007156">
    <property type="term" value="P:homophilic cell adhesion via plasma membrane adhesion molecules"/>
    <property type="evidence" value="ECO:0007669"/>
    <property type="project" value="InterPro"/>
</dbReference>
<dbReference type="SUPFAM" id="SSF49313">
    <property type="entry name" value="Cadherin-like"/>
    <property type="match status" value="1"/>
</dbReference>
<keyword evidence="2" id="KW-0812">Transmembrane</keyword>
<reference evidence="6" key="1">
    <citation type="submission" date="2025-08" db="UniProtKB">
        <authorList>
            <consortium name="RefSeq"/>
        </authorList>
    </citation>
    <scope>IDENTIFICATION</scope>
    <source>
        <tissue evidence="6">Whole sample</tissue>
    </source>
</reference>
<dbReference type="Gene3D" id="2.60.40.60">
    <property type="entry name" value="Cadherins"/>
    <property type="match status" value="1"/>
</dbReference>
<dbReference type="KEGG" id="cvn:111122656"/>
<protein>
    <submittedName>
        <fullName evidence="6">Uncharacterized protein LOC111122656 isoform X1</fullName>
    </submittedName>
</protein>
<evidence type="ECO:0000313" key="5">
    <source>
        <dbReference type="Proteomes" id="UP000694844"/>
    </source>
</evidence>
<feature type="signal peptide" evidence="3">
    <location>
        <begin position="1"/>
        <end position="19"/>
    </location>
</feature>
<dbReference type="InterPro" id="IPR002126">
    <property type="entry name" value="Cadherin-like_dom"/>
</dbReference>
<dbReference type="GO" id="GO:0005509">
    <property type="term" value="F:calcium ion binding"/>
    <property type="evidence" value="ECO:0007669"/>
    <property type="project" value="UniProtKB-UniRule"/>
</dbReference>
<dbReference type="GO" id="GO:0016020">
    <property type="term" value="C:membrane"/>
    <property type="evidence" value="ECO:0007669"/>
    <property type="project" value="InterPro"/>
</dbReference>
<keyword evidence="1" id="KW-0106">Calcium</keyword>
<evidence type="ECO:0000256" key="1">
    <source>
        <dbReference type="PROSITE-ProRule" id="PRU00043"/>
    </source>
</evidence>
<organism evidence="5 6">
    <name type="scientific">Crassostrea virginica</name>
    <name type="common">Eastern oyster</name>
    <dbReference type="NCBI Taxonomy" id="6565"/>
    <lineage>
        <taxon>Eukaryota</taxon>
        <taxon>Metazoa</taxon>
        <taxon>Spiralia</taxon>
        <taxon>Lophotrochozoa</taxon>
        <taxon>Mollusca</taxon>
        <taxon>Bivalvia</taxon>
        <taxon>Autobranchia</taxon>
        <taxon>Pteriomorphia</taxon>
        <taxon>Ostreida</taxon>
        <taxon>Ostreoidea</taxon>
        <taxon>Ostreidae</taxon>
        <taxon>Crassostrea</taxon>
    </lineage>
</organism>
<sequence length="336" mass="37506">MDNHLNALYILVCLKYAWGLEDVVGGNLSVAGFRSLGDTEGYGYLATTPEYAFPYCGTIKRWKVRVLDVGTLWLQVWRPQKVMNYRLIQETSVYITEVPTSSEQVISIATPEIIHFDFGDVIGWKYKKKELIPSRPSPSVAGGRGFWRMGGSNISGGQVNWGLGEFVYGRQYAVSAVISQNTPPFFVNDGRRVSAYSVAIDDATDLHRSVVIIQAKDADDNVTLRVSMETESFYFQFNETSKTIYTVNWLRTGYYSLTIQATDPCGQSVSAYVTITVVESNPTTTQEMFFGKPAIVWKVGLPLSLGLSVICLGGISLYSCVQRKRGRMFQTALDLY</sequence>
<keyword evidence="3" id="KW-0732">Signal</keyword>
<evidence type="ECO:0000313" key="6">
    <source>
        <dbReference type="RefSeq" id="XP_022320217.1"/>
    </source>
</evidence>
<feature type="transmembrane region" description="Helical" evidence="2">
    <location>
        <begin position="295"/>
        <end position="318"/>
    </location>
</feature>
<keyword evidence="2" id="KW-1133">Transmembrane helix</keyword>
<evidence type="ECO:0000256" key="2">
    <source>
        <dbReference type="SAM" id="Phobius"/>
    </source>
</evidence>
<dbReference type="GeneID" id="111122656"/>
<gene>
    <name evidence="6" type="primary">LOC111122656</name>
</gene>
<dbReference type="CDD" id="cd11304">
    <property type="entry name" value="Cadherin_repeat"/>
    <property type="match status" value="1"/>
</dbReference>